<dbReference type="OrthoDB" id="4548992at2"/>
<dbReference type="EMBL" id="LJFS01000005">
    <property type="protein sequence ID" value="KPG36030.1"/>
    <property type="molecule type" value="Genomic_DNA"/>
</dbReference>
<evidence type="ECO:0000313" key="4">
    <source>
        <dbReference type="Proteomes" id="UP000037843"/>
    </source>
</evidence>
<keyword evidence="5" id="KW-1185">Reference proteome</keyword>
<evidence type="ECO:0000256" key="1">
    <source>
        <dbReference type="SAM" id="Phobius"/>
    </source>
</evidence>
<feature type="transmembrane region" description="Helical" evidence="1">
    <location>
        <begin position="90"/>
        <end position="113"/>
    </location>
</feature>
<protein>
    <recommendedName>
        <fullName evidence="6">DUF2834 domain-containing protein</fullName>
    </recommendedName>
</protein>
<proteinExistence type="predicted"/>
<dbReference type="InterPro" id="IPR021362">
    <property type="entry name" value="DUF2834"/>
</dbReference>
<dbReference type="Pfam" id="PF11196">
    <property type="entry name" value="DUF2834"/>
    <property type="match status" value="1"/>
</dbReference>
<reference evidence="4 5" key="1">
    <citation type="submission" date="2015-09" db="EMBL/GenBank/DDBJ databases">
        <title>Genome Sequences of Mycobacterium immunogenum Isolates, Recuperated from a Chloraminated Drinking Water Distribution System Simulator Subjected to Episodes of Nitrification.</title>
        <authorList>
            <person name="Gomez-Alvarez V."/>
            <person name="Revetta R.P."/>
        </authorList>
    </citation>
    <scope>NUCLEOTIDE SEQUENCE [LARGE SCALE GENOMIC DNA]</scope>
    <source>
        <strain evidence="2 4">H008</strain>
        <strain evidence="3 5">H076</strain>
    </source>
</reference>
<dbReference type="KEGG" id="miz:BAB75_08275"/>
<evidence type="ECO:0000313" key="2">
    <source>
        <dbReference type="EMBL" id="KPG14682.1"/>
    </source>
</evidence>
<dbReference type="EMBL" id="LJFO01000003">
    <property type="protein sequence ID" value="KPG14682.1"/>
    <property type="molecule type" value="Genomic_DNA"/>
</dbReference>
<dbReference type="RefSeq" id="WP_043076018.1">
    <property type="nucleotide sequence ID" value="NZ_CP011530.1"/>
</dbReference>
<keyword evidence="1" id="KW-1133">Transmembrane helix</keyword>
<keyword evidence="1" id="KW-0812">Transmembrane</keyword>
<keyword evidence="1" id="KW-0472">Membrane</keyword>
<name>A0A7V8RXP4_9MYCO</name>
<comment type="caution">
    <text evidence="2">The sequence shown here is derived from an EMBL/GenBank/DDBJ whole genome shotgun (WGS) entry which is preliminary data.</text>
</comment>
<gene>
    <name evidence="2" type="ORF">AN908_09325</name>
    <name evidence="3" type="ORF">AN912_05565</name>
</gene>
<evidence type="ECO:0000313" key="5">
    <source>
        <dbReference type="Proteomes" id="UP000037962"/>
    </source>
</evidence>
<dbReference type="Proteomes" id="UP000037843">
    <property type="component" value="Unassembled WGS sequence"/>
</dbReference>
<sequence length="130" mass="14261">MRADPSAPRSDRNRTILLATTLAAFVVQNSIAWPYVAKHGPRKAAVDFFRPPSKAPLPAIRFIYSDTYLMGTAFQAWSFAEARKLGILRWWVASVLVTFGVGAGTAVPFFLLIRDIAATRADQIPHTATG</sequence>
<dbReference type="AlphaFoldDB" id="A0A7V8RXP4"/>
<dbReference type="GeneID" id="45763894"/>
<dbReference type="Proteomes" id="UP000037962">
    <property type="component" value="Unassembled WGS sequence"/>
</dbReference>
<accession>A0A7V8RXP4</accession>
<organism evidence="2 4">
    <name type="scientific">Mycobacteroides immunogenum</name>
    <dbReference type="NCBI Taxonomy" id="83262"/>
    <lineage>
        <taxon>Bacteria</taxon>
        <taxon>Bacillati</taxon>
        <taxon>Actinomycetota</taxon>
        <taxon>Actinomycetes</taxon>
        <taxon>Mycobacteriales</taxon>
        <taxon>Mycobacteriaceae</taxon>
        <taxon>Mycobacteroides</taxon>
    </lineage>
</organism>
<evidence type="ECO:0008006" key="6">
    <source>
        <dbReference type="Google" id="ProtNLM"/>
    </source>
</evidence>
<evidence type="ECO:0000313" key="3">
    <source>
        <dbReference type="EMBL" id="KPG36030.1"/>
    </source>
</evidence>